<organism evidence="2 3">
    <name type="scientific">Pinibacter aurantiacus</name>
    <dbReference type="NCBI Taxonomy" id="2851599"/>
    <lineage>
        <taxon>Bacteria</taxon>
        <taxon>Pseudomonadati</taxon>
        <taxon>Bacteroidota</taxon>
        <taxon>Chitinophagia</taxon>
        <taxon>Chitinophagales</taxon>
        <taxon>Chitinophagaceae</taxon>
        <taxon>Pinibacter</taxon>
    </lineage>
</organism>
<dbReference type="Proteomes" id="UP000812270">
    <property type="component" value="Unassembled WGS sequence"/>
</dbReference>
<evidence type="ECO:0000256" key="1">
    <source>
        <dbReference type="SAM" id="MobiDB-lite"/>
    </source>
</evidence>
<accession>A0A9E2S7V3</accession>
<proteinExistence type="predicted"/>
<keyword evidence="3" id="KW-1185">Reference proteome</keyword>
<dbReference type="EMBL" id="JAHSPG010000001">
    <property type="protein sequence ID" value="MBV4356124.1"/>
    <property type="molecule type" value="Genomic_DNA"/>
</dbReference>
<dbReference type="RefSeq" id="WP_217789658.1">
    <property type="nucleotide sequence ID" value="NZ_JAHSPG010000001.1"/>
</dbReference>
<evidence type="ECO:0000313" key="3">
    <source>
        <dbReference type="Proteomes" id="UP000812270"/>
    </source>
</evidence>
<comment type="caution">
    <text evidence="2">The sequence shown here is derived from an EMBL/GenBank/DDBJ whole genome shotgun (WGS) entry which is preliminary data.</text>
</comment>
<protein>
    <submittedName>
        <fullName evidence="2">Uncharacterized protein</fullName>
    </submittedName>
</protein>
<name>A0A9E2S7V3_9BACT</name>
<sequence>MRDKLVIKNDDTYDVAMHEIDALMKKGEDNLTQTEVERLREMAEAAESFEDKCLWGDPSARSYSTGEVSDATKAK</sequence>
<dbReference type="AlphaFoldDB" id="A0A9E2S7V3"/>
<reference evidence="2" key="1">
    <citation type="submission" date="2021-06" db="EMBL/GenBank/DDBJ databases">
        <authorList>
            <person name="Huq M.A."/>
        </authorList>
    </citation>
    <scope>NUCLEOTIDE SEQUENCE</scope>
    <source>
        <strain evidence="2">MAH-26</strain>
    </source>
</reference>
<evidence type="ECO:0000313" key="2">
    <source>
        <dbReference type="EMBL" id="MBV4356124.1"/>
    </source>
</evidence>
<feature type="region of interest" description="Disordered" evidence="1">
    <location>
        <begin position="56"/>
        <end position="75"/>
    </location>
</feature>
<gene>
    <name evidence="2" type="ORF">KTO63_03125</name>
</gene>